<feature type="compositionally biased region" description="Low complexity" evidence="1">
    <location>
        <begin position="216"/>
        <end position="226"/>
    </location>
</feature>
<dbReference type="AlphaFoldDB" id="A0A2S5IU90"/>
<evidence type="ECO:0000313" key="3">
    <source>
        <dbReference type="Proteomes" id="UP000239297"/>
    </source>
</evidence>
<feature type="region of interest" description="Disordered" evidence="1">
    <location>
        <begin position="1"/>
        <end position="32"/>
    </location>
</feature>
<protein>
    <submittedName>
        <fullName evidence="2">Uncharacterized protein</fullName>
    </submittedName>
</protein>
<evidence type="ECO:0000256" key="1">
    <source>
        <dbReference type="SAM" id="MobiDB-lite"/>
    </source>
</evidence>
<evidence type="ECO:0000313" key="2">
    <source>
        <dbReference type="EMBL" id="PPB48119.1"/>
    </source>
</evidence>
<reference evidence="2 3" key="1">
    <citation type="journal article" date="2014" name="Int. J. Syst. Evol. Microbiol.">
        <title>Arthrobacter pityocampae sp. nov., isolated from Thaumetopoea pityocampa (Lep., Thaumetopoeidae).</title>
        <authorList>
            <person name="Ince I.A."/>
            <person name="Demirbag Z."/>
            <person name="Kati H."/>
        </authorList>
    </citation>
    <scope>NUCLEOTIDE SEQUENCE [LARGE SCALE GENOMIC DNA]</scope>
    <source>
        <strain evidence="2 3">Tp2</strain>
    </source>
</reference>
<accession>A0A2S5IU90</accession>
<comment type="caution">
    <text evidence="2">The sequence shown here is derived from an EMBL/GenBank/DDBJ whole genome shotgun (WGS) entry which is preliminary data.</text>
</comment>
<feature type="compositionally biased region" description="Low complexity" evidence="1">
    <location>
        <begin position="1"/>
        <end position="14"/>
    </location>
</feature>
<feature type="region of interest" description="Disordered" evidence="1">
    <location>
        <begin position="216"/>
        <end position="245"/>
    </location>
</feature>
<dbReference type="EMBL" id="PRKW01000006">
    <property type="protein sequence ID" value="PPB48119.1"/>
    <property type="molecule type" value="Genomic_DNA"/>
</dbReference>
<proteinExistence type="predicted"/>
<keyword evidence="3" id="KW-1185">Reference proteome</keyword>
<gene>
    <name evidence="2" type="ORF">C4K88_14130</name>
</gene>
<dbReference type="Proteomes" id="UP000239297">
    <property type="component" value="Unassembled WGS sequence"/>
</dbReference>
<sequence>MPEYPAADAGTATAPGPPSGSDATFLHEGAGAPTDLPEVRGAILRIPDPVASAPSVLRAPGDLVVVVGVPAVGWSVASSMATVLGRGAPTAVAVSGPPNRAHPEARSIDDGLEANAARAAGVDGGHAVFVALPSEDPLIDIRALLALRPDQVWLAVDAGRKEADTAAWVGALCRSMERAGLALAGLAVIGSTTTATPETVQALGLPVGWLEGRPAAATASASSPASVVPRRTSGGRRRAEPTGIE</sequence>
<name>A0A2S5IU90_9MICC</name>
<organism evidence="2 3">
    <name type="scientific">Arthrobacter pityocampae</name>
    <dbReference type="NCBI Taxonomy" id="547334"/>
    <lineage>
        <taxon>Bacteria</taxon>
        <taxon>Bacillati</taxon>
        <taxon>Actinomycetota</taxon>
        <taxon>Actinomycetes</taxon>
        <taxon>Micrococcales</taxon>
        <taxon>Micrococcaceae</taxon>
        <taxon>Arthrobacter</taxon>
    </lineage>
</organism>